<proteinExistence type="predicted"/>
<dbReference type="SMART" id="SM00195">
    <property type="entry name" value="DSPc"/>
    <property type="match status" value="1"/>
</dbReference>
<dbReference type="PROSITE" id="PS00383">
    <property type="entry name" value="TYR_PHOSPHATASE_1"/>
    <property type="match status" value="1"/>
</dbReference>
<feature type="domain" description="Tyrosine-protein phosphatase" evidence="3">
    <location>
        <begin position="9"/>
        <end position="157"/>
    </location>
</feature>
<keyword evidence="6" id="KW-1185">Reference proteome</keyword>
<reference evidence="5 6" key="1">
    <citation type="submission" date="2020-04" db="EMBL/GenBank/DDBJ databases">
        <title>Draft genome of Pyxidicoccus fallax type strain.</title>
        <authorList>
            <person name="Whitworth D.E."/>
        </authorList>
    </citation>
    <scope>NUCLEOTIDE SEQUENCE [LARGE SCALE GENOMIC DNA]</scope>
    <source>
        <strain evidence="5 6">DSM 14698</strain>
    </source>
</reference>
<organism evidence="5 6">
    <name type="scientific">Pyxidicoccus fallax</name>
    <dbReference type="NCBI Taxonomy" id="394095"/>
    <lineage>
        <taxon>Bacteria</taxon>
        <taxon>Pseudomonadati</taxon>
        <taxon>Myxococcota</taxon>
        <taxon>Myxococcia</taxon>
        <taxon>Myxococcales</taxon>
        <taxon>Cystobacterineae</taxon>
        <taxon>Myxococcaceae</taxon>
        <taxon>Pyxidicoccus</taxon>
    </lineage>
</organism>
<dbReference type="InterPro" id="IPR000340">
    <property type="entry name" value="Dual-sp_phosphatase_cat-dom"/>
</dbReference>
<dbReference type="Pfam" id="PF00782">
    <property type="entry name" value="DSPc"/>
    <property type="match status" value="1"/>
</dbReference>
<dbReference type="RefSeq" id="WP_169348984.1">
    <property type="nucleotide sequence ID" value="NZ_JABBJJ010000203.1"/>
</dbReference>
<name>A0A848LQ99_9BACT</name>
<dbReference type="InterPro" id="IPR029021">
    <property type="entry name" value="Prot-tyrosine_phosphatase-like"/>
</dbReference>
<accession>A0A848LQ99</accession>
<dbReference type="PROSITE" id="PS50056">
    <property type="entry name" value="TYR_PHOSPHATASE_2"/>
    <property type="match status" value="1"/>
</dbReference>
<evidence type="ECO:0000259" key="3">
    <source>
        <dbReference type="PROSITE" id="PS50054"/>
    </source>
</evidence>
<evidence type="ECO:0000256" key="2">
    <source>
        <dbReference type="ARBA" id="ARBA00022912"/>
    </source>
</evidence>
<gene>
    <name evidence="5" type="ORF">HG543_33440</name>
</gene>
<dbReference type="GO" id="GO:0004721">
    <property type="term" value="F:phosphoprotein phosphatase activity"/>
    <property type="evidence" value="ECO:0007669"/>
    <property type="project" value="UniProtKB-KW"/>
</dbReference>
<evidence type="ECO:0000256" key="1">
    <source>
        <dbReference type="ARBA" id="ARBA00022801"/>
    </source>
</evidence>
<dbReference type="Gene3D" id="3.90.190.10">
    <property type="entry name" value="Protein tyrosine phosphatase superfamily"/>
    <property type="match status" value="1"/>
</dbReference>
<dbReference type="PROSITE" id="PS50054">
    <property type="entry name" value="TYR_PHOSPHATASE_DUAL"/>
    <property type="match status" value="1"/>
</dbReference>
<evidence type="ECO:0000313" key="5">
    <source>
        <dbReference type="EMBL" id="NMO19743.1"/>
    </source>
</evidence>
<evidence type="ECO:0000259" key="4">
    <source>
        <dbReference type="PROSITE" id="PS50056"/>
    </source>
</evidence>
<feature type="domain" description="Tyrosine specific protein phosphatases" evidence="4">
    <location>
        <begin position="75"/>
        <end position="142"/>
    </location>
</feature>
<dbReference type="InterPro" id="IPR020422">
    <property type="entry name" value="TYR_PHOSPHATASE_DUAL_dom"/>
</dbReference>
<protein>
    <submittedName>
        <fullName evidence="5">Dual specificity protein phosphatase family protein</fullName>
    </submittedName>
</protein>
<dbReference type="PANTHER" id="PTHR47216">
    <property type="match status" value="1"/>
</dbReference>
<sequence length="188" mass="21398">MSESFRRLNLDWILPSLAVGGRYPIEAAEHLARKLGIRYVVDVRVEECDDEHLLREHGITLLHLPTVDMRAIRRDMIDDGVTWVTEHLSQGHKVLIHCEHGVGRSALLALCCMVALGHPPLEALTLAKRQRWQVSPSPEQLRTFMAWAEDWRARHGLPWTMPTFNALADVAYSHLRNPPPADADDNHD</sequence>
<keyword evidence="1" id="KW-0378">Hydrolase</keyword>
<evidence type="ECO:0000313" key="6">
    <source>
        <dbReference type="Proteomes" id="UP000518300"/>
    </source>
</evidence>
<dbReference type="Proteomes" id="UP000518300">
    <property type="component" value="Unassembled WGS sequence"/>
</dbReference>
<dbReference type="SUPFAM" id="SSF52799">
    <property type="entry name" value="(Phosphotyrosine protein) phosphatases II"/>
    <property type="match status" value="1"/>
</dbReference>
<dbReference type="PANTHER" id="PTHR47216:SF4">
    <property type="entry name" value="OS01G0859400 PROTEIN"/>
    <property type="match status" value="1"/>
</dbReference>
<dbReference type="CDD" id="cd14498">
    <property type="entry name" value="DSP"/>
    <property type="match status" value="1"/>
</dbReference>
<keyword evidence="2" id="KW-0904">Protein phosphatase</keyword>
<dbReference type="AlphaFoldDB" id="A0A848LQ99"/>
<comment type="caution">
    <text evidence="5">The sequence shown here is derived from an EMBL/GenBank/DDBJ whole genome shotgun (WGS) entry which is preliminary data.</text>
</comment>
<dbReference type="InterPro" id="IPR000387">
    <property type="entry name" value="Tyr_Pase_dom"/>
</dbReference>
<dbReference type="EMBL" id="JABBJJ010000203">
    <property type="protein sequence ID" value="NMO19743.1"/>
    <property type="molecule type" value="Genomic_DNA"/>
</dbReference>
<dbReference type="InterPro" id="IPR016130">
    <property type="entry name" value="Tyr_Pase_AS"/>
</dbReference>